<reference evidence="3 4" key="1">
    <citation type="submission" date="2021-02" db="EMBL/GenBank/DDBJ databases">
        <title>De Novo genome assembly of isolated myxobacteria.</title>
        <authorList>
            <person name="Stevens D.C."/>
        </authorList>
    </citation>
    <scope>NUCLEOTIDE SEQUENCE [LARGE SCALE GENOMIC DNA]</scope>
    <source>
        <strain evidence="3 4">ATCC 29039</strain>
    </source>
</reference>
<sequence>MTSDVHAPPVTPPTKSSPRPQRRIRRGQAMVEYSMINWVLIVGLVIGATVKIRWNEDKQTNVIDLFLEAYQIYYDSFYFVLNLPFP</sequence>
<keyword evidence="2" id="KW-1133">Transmembrane helix</keyword>
<keyword evidence="4" id="KW-1185">Reference proteome</keyword>
<accession>A0ABS3D9D7</accession>
<keyword evidence="2" id="KW-0812">Transmembrane</keyword>
<dbReference type="RefSeq" id="WP_207051115.1">
    <property type="nucleotide sequence ID" value="NZ_JAFIMU010000006.1"/>
</dbReference>
<feature type="region of interest" description="Disordered" evidence="1">
    <location>
        <begin position="1"/>
        <end position="23"/>
    </location>
</feature>
<gene>
    <name evidence="3" type="ORF">JYK02_12165</name>
</gene>
<name>A0ABS3D9D7_9BACT</name>
<protein>
    <submittedName>
        <fullName evidence="3">Uncharacterized protein</fullName>
    </submittedName>
</protein>
<evidence type="ECO:0000313" key="4">
    <source>
        <dbReference type="Proteomes" id="UP000664052"/>
    </source>
</evidence>
<keyword evidence="2" id="KW-0472">Membrane</keyword>
<evidence type="ECO:0000256" key="1">
    <source>
        <dbReference type="SAM" id="MobiDB-lite"/>
    </source>
</evidence>
<dbReference type="EMBL" id="JAFIMU010000006">
    <property type="protein sequence ID" value="MBN8228262.1"/>
    <property type="molecule type" value="Genomic_DNA"/>
</dbReference>
<proteinExistence type="predicted"/>
<evidence type="ECO:0000313" key="3">
    <source>
        <dbReference type="EMBL" id="MBN8228262.1"/>
    </source>
</evidence>
<evidence type="ECO:0000256" key="2">
    <source>
        <dbReference type="SAM" id="Phobius"/>
    </source>
</evidence>
<dbReference type="Proteomes" id="UP000664052">
    <property type="component" value="Unassembled WGS sequence"/>
</dbReference>
<organism evidence="3 4">
    <name type="scientific">Corallococcus macrosporus</name>
    <dbReference type="NCBI Taxonomy" id="35"/>
    <lineage>
        <taxon>Bacteria</taxon>
        <taxon>Pseudomonadati</taxon>
        <taxon>Myxococcota</taxon>
        <taxon>Myxococcia</taxon>
        <taxon>Myxococcales</taxon>
        <taxon>Cystobacterineae</taxon>
        <taxon>Myxococcaceae</taxon>
        <taxon>Corallococcus</taxon>
    </lineage>
</organism>
<feature type="transmembrane region" description="Helical" evidence="2">
    <location>
        <begin position="35"/>
        <end position="54"/>
    </location>
</feature>
<comment type="caution">
    <text evidence="3">The sequence shown here is derived from an EMBL/GenBank/DDBJ whole genome shotgun (WGS) entry which is preliminary data.</text>
</comment>